<evidence type="ECO:0000313" key="2">
    <source>
        <dbReference type="Proteomes" id="UP000733379"/>
    </source>
</evidence>
<dbReference type="Proteomes" id="UP000733379">
    <property type="component" value="Unassembled WGS sequence"/>
</dbReference>
<accession>A0ABS6AYB8</accession>
<sequence>MDVFVAKEHAMDRRISIEPVIDHEYLVRVENGADAAESQFVVAPDVLAELGFGAADERRVVEQTAAFLLEHQPVIDFPQLVYLDEVSAAYDAYATELRRRLS</sequence>
<dbReference type="EMBL" id="JAHKNI010000003">
    <property type="protein sequence ID" value="MBU3062201.1"/>
    <property type="molecule type" value="Genomic_DNA"/>
</dbReference>
<proteinExistence type="predicted"/>
<keyword evidence="2" id="KW-1185">Reference proteome</keyword>
<gene>
    <name evidence="1" type="ORF">KO481_11770</name>
</gene>
<dbReference type="RefSeq" id="WP_215917075.1">
    <property type="nucleotide sequence ID" value="NZ_JAHKNI010000003.1"/>
</dbReference>
<protein>
    <submittedName>
        <fullName evidence="1">Uncharacterized protein</fullName>
    </submittedName>
</protein>
<evidence type="ECO:0000313" key="1">
    <source>
        <dbReference type="EMBL" id="MBU3062201.1"/>
    </source>
</evidence>
<comment type="caution">
    <text evidence="1">The sequence shown here is derived from an EMBL/GenBank/DDBJ whole genome shotgun (WGS) entry which is preliminary data.</text>
</comment>
<organism evidence="1 2">
    <name type="scientific">Nocardia albiluteola</name>
    <dbReference type="NCBI Taxonomy" id="2842303"/>
    <lineage>
        <taxon>Bacteria</taxon>
        <taxon>Bacillati</taxon>
        <taxon>Actinomycetota</taxon>
        <taxon>Actinomycetes</taxon>
        <taxon>Mycobacteriales</taxon>
        <taxon>Nocardiaceae</taxon>
        <taxon>Nocardia</taxon>
    </lineage>
</organism>
<reference evidence="1 2" key="1">
    <citation type="submission" date="2021-06" db="EMBL/GenBank/DDBJ databases">
        <title>Actinomycetes sequencing.</title>
        <authorList>
            <person name="Shan Q."/>
        </authorList>
    </citation>
    <scope>NUCLEOTIDE SEQUENCE [LARGE SCALE GENOMIC DNA]</scope>
    <source>
        <strain evidence="1 2">NEAU-G5</strain>
    </source>
</reference>
<name>A0ABS6AYB8_9NOCA</name>